<dbReference type="Gramene" id="rna37048">
    <property type="protein sequence ID" value="RHN52380.1"/>
    <property type="gene ID" value="gene37048"/>
</dbReference>
<comment type="caution">
    <text evidence="2">The sequence shown here is derived from an EMBL/GenBank/DDBJ whole genome shotgun (WGS) entry which is preliminary data.</text>
</comment>
<gene>
    <name evidence="2" type="ORF">MtrunA17_Chr6g0479881</name>
</gene>
<dbReference type="AlphaFoldDB" id="A0A396HGB3"/>
<dbReference type="EMBL" id="PSQE01000006">
    <property type="protein sequence ID" value="RHN52380.1"/>
    <property type="molecule type" value="Genomic_DNA"/>
</dbReference>
<organism evidence="2 3">
    <name type="scientific">Medicago truncatula</name>
    <name type="common">Barrel medic</name>
    <name type="synonym">Medicago tribuloides</name>
    <dbReference type="NCBI Taxonomy" id="3880"/>
    <lineage>
        <taxon>Eukaryota</taxon>
        <taxon>Viridiplantae</taxon>
        <taxon>Streptophyta</taxon>
        <taxon>Embryophyta</taxon>
        <taxon>Tracheophyta</taxon>
        <taxon>Spermatophyta</taxon>
        <taxon>Magnoliopsida</taxon>
        <taxon>eudicotyledons</taxon>
        <taxon>Gunneridae</taxon>
        <taxon>Pentapetalae</taxon>
        <taxon>rosids</taxon>
        <taxon>fabids</taxon>
        <taxon>Fabales</taxon>
        <taxon>Fabaceae</taxon>
        <taxon>Papilionoideae</taxon>
        <taxon>50 kb inversion clade</taxon>
        <taxon>NPAAA clade</taxon>
        <taxon>Hologalegina</taxon>
        <taxon>IRL clade</taxon>
        <taxon>Trifolieae</taxon>
        <taxon>Medicago</taxon>
    </lineage>
</organism>
<reference evidence="3" key="1">
    <citation type="journal article" date="2018" name="Nat. Plants">
        <title>Whole-genome landscape of Medicago truncatula symbiotic genes.</title>
        <authorList>
            <person name="Pecrix Y."/>
            <person name="Staton S.E."/>
            <person name="Sallet E."/>
            <person name="Lelandais-Briere C."/>
            <person name="Moreau S."/>
            <person name="Carrere S."/>
            <person name="Blein T."/>
            <person name="Jardinaud M.F."/>
            <person name="Latrasse D."/>
            <person name="Zouine M."/>
            <person name="Zahm M."/>
            <person name="Kreplak J."/>
            <person name="Mayjonade B."/>
            <person name="Satge C."/>
            <person name="Perez M."/>
            <person name="Cauet S."/>
            <person name="Marande W."/>
            <person name="Chantry-Darmon C."/>
            <person name="Lopez-Roques C."/>
            <person name="Bouchez O."/>
            <person name="Berard A."/>
            <person name="Debelle F."/>
            <person name="Munos S."/>
            <person name="Bendahmane A."/>
            <person name="Berges H."/>
            <person name="Niebel A."/>
            <person name="Buitink J."/>
            <person name="Frugier F."/>
            <person name="Benhamed M."/>
            <person name="Crespi M."/>
            <person name="Gouzy J."/>
            <person name="Gamas P."/>
        </authorList>
    </citation>
    <scope>NUCLEOTIDE SEQUENCE [LARGE SCALE GENOMIC DNA]</scope>
    <source>
        <strain evidence="3">cv. Jemalong A17</strain>
    </source>
</reference>
<evidence type="ECO:0000313" key="3">
    <source>
        <dbReference type="Proteomes" id="UP000265566"/>
    </source>
</evidence>
<feature type="region of interest" description="Disordered" evidence="1">
    <location>
        <begin position="49"/>
        <end position="70"/>
    </location>
</feature>
<name>A0A396HGB3_MEDTR</name>
<evidence type="ECO:0000313" key="2">
    <source>
        <dbReference type="EMBL" id="RHN52380.1"/>
    </source>
</evidence>
<proteinExistence type="predicted"/>
<dbReference type="Proteomes" id="UP000265566">
    <property type="component" value="Chromosome 6"/>
</dbReference>
<sequence>MQRLPPLSSPADNNFPARWPVVAPPRRSFKLLFFKKKNTVSKILFRSKPKSGLRISKASSYKSRSRNKDSKKNAKNYLYFLSPVRGSLSGSWSGFLRFVAPSSDSV</sequence>
<protein>
    <submittedName>
        <fullName evidence="2">Uncharacterized protein</fullName>
    </submittedName>
</protein>
<accession>A0A396HGB3</accession>
<evidence type="ECO:0000256" key="1">
    <source>
        <dbReference type="SAM" id="MobiDB-lite"/>
    </source>
</evidence>